<protein>
    <submittedName>
        <fullName evidence="1">Outer membrane beta-barrel protein</fullName>
    </submittedName>
</protein>
<proteinExistence type="predicted"/>
<dbReference type="SUPFAM" id="SSF56925">
    <property type="entry name" value="OMPA-like"/>
    <property type="match status" value="1"/>
</dbReference>
<dbReference type="EMBL" id="WACR01000004">
    <property type="protein sequence ID" value="KAB1064877.1"/>
    <property type="molecule type" value="Genomic_DNA"/>
</dbReference>
<sequence length="212" mass="23455">MALSKLKIFYTMKSFNIFFISLMLFTLSSITANAQIRLGGGFMSGVALGDFSNTYSIGFGGNVSAKYMVKENISVGLKYERMGYIAEQPDFTGINTTPPQIDPLTMNNIYLTGSYHLMPNEDINIYAGLNIGVNLIRQYIVYSGPFLAPQSQVVKNNEFTIVPKIGGDYMVSEEIGVEFSAGYAIAGDFQYIPVSLGVIYLLDEKYILDMIK</sequence>
<dbReference type="Gene3D" id="2.40.160.20">
    <property type="match status" value="1"/>
</dbReference>
<accession>A0A6N6M5H7</accession>
<organism evidence="1 2">
    <name type="scientific">Salibacter halophilus</name>
    <dbReference type="NCBI Taxonomy" id="1803916"/>
    <lineage>
        <taxon>Bacteria</taxon>
        <taxon>Pseudomonadati</taxon>
        <taxon>Bacteroidota</taxon>
        <taxon>Flavobacteriia</taxon>
        <taxon>Flavobacteriales</taxon>
        <taxon>Salibacteraceae</taxon>
        <taxon>Salibacter</taxon>
    </lineage>
</organism>
<evidence type="ECO:0000313" key="2">
    <source>
        <dbReference type="Proteomes" id="UP000435357"/>
    </source>
</evidence>
<name>A0A6N6M5H7_9FLAO</name>
<dbReference type="RefSeq" id="WP_151167197.1">
    <property type="nucleotide sequence ID" value="NZ_WACR01000004.1"/>
</dbReference>
<evidence type="ECO:0000313" key="1">
    <source>
        <dbReference type="EMBL" id="KAB1064877.1"/>
    </source>
</evidence>
<dbReference type="InterPro" id="IPR011250">
    <property type="entry name" value="OMP/PagP_B-barrel"/>
</dbReference>
<reference evidence="1 2" key="1">
    <citation type="submission" date="2019-09" db="EMBL/GenBank/DDBJ databases">
        <title>Genomes of Cryomorphaceae.</title>
        <authorList>
            <person name="Bowman J.P."/>
        </authorList>
    </citation>
    <scope>NUCLEOTIDE SEQUENCE [LARGE SCALE GENOMIC DNA]</scope>
    <source>
        <strain evidence="1 2">KCTC 52047</strain>
    </source>
</reference>
<keyword evidence="2" id="KW-1185">Reference proteome</keyword>
<dbReference type="OrthoDB" id="791707at2"/>
<gene>
    <name evidence="1" type="ORF">F3059_05850</name>
</gene>
<dbReference type="AlphaFoldDB" id="A0A6N6M5H7"/>
<dbReference type="Proteomes" id="UP000435357">
    <property type="component" value="Unassembled WGS sequence"/>
</dbReference>
<comment type="caution">
    <text evidence="1">The sequence shown here is derived from an EMBL/GenBank/DDBJ whole genome shotgun (WGS) entry which is preliminary data.</text>
</comment>